<gene>
    <name evidence="1" type="ORF">EJK53_0730</name>
    <name evidence="2" type="ORF">EJK54_0344</name>
</gene>
<accession>A0A3Q9GC18</accession>
<evidence type="ECO:0000313" key="3">
    <source>
        <dbReference type="Proteomes" id="UP000268436"/>
    </source>
</evidence>
<organism evidence="1 4">
    <name type="scientific">Moraxella catarrhalis</name>
    <name type="common">Branhamella catarrhalis</name>
    <dbReference type="NCBI Taxonomy" id="480"/>
    <lineage>
        <taxon>Bacteria</taxon>
        <taxon>Pseudomonadati</taxon>
        <taxon>Pseudomonadota</taxon>
        <taxon>Gammaproteobacteria</taxon>
        <taxon>Moraxellales</taxon>
        <taxon>Moraxellaceae</taxon>
        <taxon>Moraxella</taxon>
    </lineage>
</organism>
<reference evidence="3 4" key="1">
    <citation type="submission" date="2018-12" db="EMBL/GenBank/DDBJ databases">
        <title>Persistence of Moraxella catarrhalis in Chronic Obstructive Pulmonary Disease and Regulation of the Hag/MID Adhesin.</title>
        <authorList>
            <person name="Murphy T."/>
            <person name="Zhao X."/>
            <person name="Vyas G."/>
            <person name="Aluvathingal J."/>
            <person name="Nadendla S."/>
            <person name="Tallon L."/>
            <person name="Tettelin H."/>
        </authorList>
    </citation>
    <scope>NUCLEOTIDE SEQUENCE [LARGE SCALE GENOMIC DNA]</scope>
    <source>
        <strain evidence="2 3">173P27B1</strain>
        <strain evidence="1 4">46P58B1</strain>
    </source>
</reference>
<keyword evidence="3" id="KW-1185">Reference proteome</keyword>
<dbReference type="EMBL" id="RYER01000021">
    <property type="protein sequence ID" value="RUO13578.1"/>
    <property type="molecule type" value="Genomic_DNA"/>
</dbReference>
<evidence type="ECO:0000313" key="1">
    <source>
        <dbReference type="EMBL" id="AZQ92558.1"/>
    </source>
</evidence>
<dbReference type="AlphaFoldDB" id="A0A3Q9GC18"/>
<sequence length="39" mass="4411">MARLKQKIISINQYYMINSSDKSGKSITAFVMSSGYVYS</sequence>
<protein>
    <submittedName>
        <fullName evidence="1">Uncharacterized protein</fullName>
    </submittedName>
</protein>
<dbReference type="Proteomes" id="UP000280228">
    <property type="component" value="Chromosome"/>
</dbReference>
<proteinExistence type="predicted"/>
<evidence type="ECO:0000313" key="4">
    <source>
        <dbReference type="Proteomes" id="UP000280228"/>
    </source>
</evidence>
<evidence type="ECO:0000313" key="2">
    <source>
        <dbReference type="EMBL" id="RUO13578.1"/>
    </source>
</evidence>
<dbReference type="Proteomes" id="UP000268436">
    <property type="component" value="Unassembled WGS sequence"/>
</dbReference>
<dbReference type="EMBL" id="CP034662">
    <property type="protein sequence ID" value="AZQ92558.1"/>
    <property type="molecule type" value="Genomic_DNA"/>
</dbReference>
<name>A0A3Q9GC18_MORCA</name>